<dbReference type="EMBL" id="JH993076">
    <property type="protein sequence ID" value="EKX36325.1"/>
    <property type="molecule type" value="Genomic_DNA"/>
</dbReference>
<feature type="non-terminal residue" evidence="2">
    <location>
        <position position="1"/>
    </location>
</feature>
<dbReference type="EnsemblProtists" id="EKX36325">
    <property type="protein sequence ID" value="EKX36325"/>
    <property type="gene ID" value="GUITHDRAFT_79022"/>
</dbReference>
<dbReference type="InterPro" id="IPR051693">
    <property type="entry name" value="UPF0046_metallophosphoest"/>
</dbReference>
<dbReference type="KEGG" id="gtt:GUITHDRAFT_79022"/>
<reference evidence="3" key="3">
    <citation type="submission" date="2016-03" db="UniProtKB">
        <authorList>
            <consortium name="EnsemblProtists"/>
        </authorList>
    </citation>
    <scope>IDENTIFICATION</scope>
</reference>
<feature type="domain" description="Calcineurin-like phosphoesterase" evidence="1">
    <location>
        <begin position="1"/>
        <end position="186"/>
    </location>
</feature>
<dbReference type="PANTHER" id="PTHR12905">
    <property type="entry name" value="METALLOPHOSPHOESTERASE"/>
    <property type="match status" value="1"/>
</dbReference>
<dbReference type="Pfam" id="PF00149">
    <property type="entry name" value="Metallophos"/>
    <property type="match status" value="1"/>
</dbReference>
<dbReference type="OrthoDB" id="630188at2759"/>
<dbReference type="OMA" id="AIKFINC"/>
<gene>
    <name evidence="2" type="ORF">GUITHDRAFT_79022</name>
</gene>
<reference evidence="4" key="2">
    <citation type="submission" date="2012-11" db="EMBL/GenBank/DDBJ databases">
        <authorList>
            <person name="Kuo A."/>
            <person name="Curtis B.A."/>
            <person name="Tanifuji G."/>
            <person name="Burki F."/>
            <person name="Gruber A."/>
            <person name="Irimia M."/>
            <person name="Maruyama S."/>
            <person name="Arias M.C."/>
            <person name="Ball S.G."/>
            <person name="Gile G.H."/>
            <person name="Hirakawa Y."/>
            <person name="Hopkins J.F."/>
            <person name="Rensing S.A."/>
            <person name="Schmutz J."/>
            <person name="Symeonidi A."/>
            <person name="Elias M."/>
            <person name="Eveleigh R.J."/>
            <person name="Herman E.K."/>
            <person name="Klute M.J."/>
            <person name="Nakayama T."/>
            <person name="Obornik M."/>
            <person name="Reyes-Prieto A."/>
            <person name="Armbrust E.V."/>
            <person name="Aves S.J."/>
            <person name="Beiko R.G."/>
            <person name="Coutinho P."/>
            <person name="Dacks J.B."/>
            <person name="Durnford D.G."/>
            <person name="Fast N.M."/>
            <person name="Green B.R."/>
            <person name="Grisdale C."/>
            <person name="Hempe F."/>
            <person name="Henrissat B."/>
            <person name="Hoppner M.P."/>
            <person name="Ishida K.-I."/>
            <person name="Kim E."/>
            <person name="Koreny L."/>
            <person name="Kroth P.G."/>
            <person name="Liu Y."/>
            <person name="Malik S.-B."/>
            <person name="Maier U.G."/>
            <person name="McRose D."/>
            <person name="Mock T."/>
            <person name="Neilson J.A."/>
            <person name="Onodera N.T."/>
            <person name="Poole A.M."/>
            <person name="Pritham E.J."/>
            <person name="Richards T.A."/>
            <person name="Rocap G."/>
            <person name="Roy S.W."/>
            <person name="Sarai C."/>
            <person name="Schaack S."/>
            <person name="Shirato S."/>
            <person name="Slamovits C.H."/>
            <person name="Spencer D.F."/>
            <person name="Suzuki S."/>
            <person name="Worden A.Z."/>
            <person name="Zauner S."/>
            <person name="Barry K."/>
            <person name="Bell C."/>
            <person name="Bharti A.K."/>
            <person name="Crow J.A."/>
            <person name="Grimwood J."/>
            <person name="Kramer R."/>
            <person name="Lindquist E."/>
            <person name="Lucas S."/>
            <person name="Salamov A."/>
            <person name="McFadden G.I."/>
            <person name="Lane C.E."/>
            <person name="Keeling P.J."/>
            <person name="Gray M.W."/>
            <person name="Grigoriev I.V."/>
            <person name="Archibald J.M."/>
        </authorList>
    </citation>
    <scope>NUCLEOTIDE SEQUENCE</scope>
    <source>
        <strain evidence="4">CCMP2712</strain>
    </source>
</reference>
<dbReference type="CDD" id="cd07379">
    <property type="entry name" value="MPP_239FB"/>
    <property type="match status" value="1"/>
</dbReference>
<dbReference type="GeneID" id="17293023"/>
<evidence type="ECO:0000313" key="2">
    <source>
        <dbReference type="EMBL" id="EKX36325.1"/>
    </source>
</evidence>
<dbReference type="PANTHER" id="PTHR12905:SF0">
    <property type="entry name" value="CALCINEURIN-LIKE PHOSPHOESTERASE DOMAIN-CONTAINING PROTEIN"/>
    <property type="match status" value="1"/>
</dbReference>
<evidence type="ECO:0000313" key="4">
    <source>
        <dbReference type="Proteomes" id="UP000011087"/>
    </source>
</evidence>
<evidence type="ECO:0000259" key="1">
    <source>
        <dbReference type="Pfam" id="PF00149"/>
    </source>
</evidence>
<dbReference type="InterPro" id="IPR029052">
    <property type="entry name" value="Metallo-depent_PP-like"/>
</dbReference>
<dbReference type="PaxDb" id="55529-EKX36325"/>
<evidence type="ECO:0000313" key="3">
    <source>
        <dbReference type="EnsemblProtists" id="EKX36325"/>
    </source>
</evidence>
<dbReference type="Gene3D" id="3.60.21.10">
    <property type="match status" value="1"/>
</dbReference>
<organism evidence="2">
    <name type="scientific">Guillardia theta (strain CCMP2712)</name>
    <name type="common">Cryptophyte</name>
    <dbReference type="NCBI Taxonomy" id="905079"/>
    <lineage>
        <taxon>Eukaryota</taxon>
        <taxon>Cryptophyceae</taxon>
        <taxon>Pyrenomonadales</taxon>
        <taxon>Geminigeraceae</taxon>
        <taxon>Guillardia</taxon>
    </lineage>
</organism>
<accession>L1IKL0</accession>
<reference evidence="2 4" key="1">
    <citation type="journal article" date="2012" name="Nature">
        <title>Algal genomes reveal evolutionary mosaicism and the fate of nucleomorphs.</title>
        <authorList>
            <consortium name="DOE Joint Genome Institute"/>
            <person name="Curtis B.A."/>
            <person name="Tanifuji G."/>
            <person name="Burki F."/>
            <person name="Gruber A."/>
            <person name="Irimia M."/>
            <person name="Maruyama S."/>
            <person name="Arias M.C."/>
            <person name="Ball S.G."/>
            <person name="Gile G.H."/>
            <person name="Hirakawa Y."/>
            <person name="Hopkins J.F."/>
            <person name="Kuo A."/>
            <person name="Rensing S.A."/>
            <person name="Schmutz J."/>
            <person name="Symeonidi A."/>
            <person name="Elias M."/>
            <person name="Eveleigh R.J."/>
            <person name="Herman E.K."/>
            <person name="Klute M.J."/>
            <person name="Nakayama T."/>
            <person name="Obornik M."/>
            <person name="Reyes-Prieto A."/>
            <person name="Armbrust E.V."/>
            <person name="Aves S.J."/>
            <person name="Beiko R.G."/>
            <person name="Coutinho P."/>
            <person name="Dacks J.B."/>
            <person name="Durnford D.G."/>
            <person name="Fast N.M."/>
            <person name="Green B.R."/>
            <person name="Grisdale C.J."/>
            <person name="Hempel F."/>
            <person name="Henrissat B."/>
            <person name="Hoppner M.P."/>
            <person name="Ishida K."/>
            <person name="Kim E."/>
            <person name="Koreny L."/>
            <person name="Kroth P.G."/>
            <person name="Liu Y."/>
            <person name="Malik S.B."/>
            <person name="Maier U.G."/>
            <person name="McRose D."/>
            <person name="Mock T."/>
            <person name="Neilson J.A."/>
            <person name="Onodera N.T."/>
            <person name="Poole A.M."/>
            <person name="Pritham E.J."/>
            <person name="Richards T.A."/>
            <person name="Rocap G."/>
            <person name="Roy S.W."/>
            <person name="Sarai C."/>
            <person name="Schaack S."/>
            <person name="Shirato S."/>
            <person name="Slamovits C.H."/>
            <person name="Spencer D.F."/>
            <person name="Suzuki S."/>
            <person name="Worden A.Z."/>
            <person name="Zauner S."/>
            <person name="Barry K."/>
            <person name="Bell C."/>
            <person name="Bharti A.K."/>
            <person name="Crow J.A."/>
            <person name="Grimwood J."/>
            <person name="Kramer R."/>
            <person name="Lindquist E."/>
            <person name="Lucas S."/>
            <person name="Salamov A."/>
            <person name="McFadden G.I."/>
            <person name="Lane C.E."/>
            <person name="Keeling P.J."/>
            <person name="Gray M.W."/>
            <person name="Grigoriev I.V."/>
            <person name="Archibald J.M."/>
        </authorList>
    </citation>
    <scope>NUCLEOTIDE SEQUENCE</scope>
    <source>
        <strain evidence="2 4">CCMP2712</strain>
    </source>
</reference>
<dbReference type="InterPro" id="IPR004843">
    <property type="entry name" value="Calcineurin-like_PHP"/>
</dbReference>
<dbReference type="RefSeq" id="XP_005823305.1">
    <property type="nucleotide sequence ID" value="XM_005823248.1"/>
</dbReference>
<keyword evidence="4" id="KW-1185">Reference proteome</keyword>
<dbReference type="Proteomes" id="UP000011087">
    <property type="component" value="Unassembled WGS sequence"/>
</dbReference>
<dbReference type="SUPFAM" id="SSF56300">
    <property type="entry name" value="Metallo-dependent phosphatases"/>
    <property type="match status" value="1"/>
</dbReference>
<protein>
    <recommendedName>
        <fullName evidence="1">Calcineurin-like phosphoesterase domain-containing protein</fullName>
    </recommendedName>
</protein>
<name>L1IKL0_GUITC</name>
<dbReference type="GO" id="GO:0016787">
    <property type="term" value="F:hydrolase activity"/>
    <property type="evidence" value="ECO:0007669"/>
    <property type="project" value="InterPro"/>
</dbReference>
<dbReference type="HOGENOM" id="CLU_041441_1_0_1"/>
<dbReference type="AlphaFoldDB" id="L1IKL0"/>
<sequence length="214" mass="24205">RFVCLSDTHSLHDTVQVPMGDVLIHAGDFTNVGLPSDVQKFNEFLGRLPHKHKIVIAGNHDISFDTASYPRFGHPKLYDSKEVHVDSWLVISMLTNATYVQDEEITVEGFRIWGSPWQPEFCDWGFNLPRGPALAAVWNKIPMGVDVVVTHGRLLLICNDIPESLRVFVVISKVRPAYHVFGHVHEGYGITEDGLGKHDDDVVERKFYEDDLSE</sequence>
<dbReference type="eggNOG" id="KOG3947">
    <property type="taxonomic scope" value="Eukaryota"/>
</dbReference>
<proteinExistence type="predicted"/>